<organism evidence="2 3">
    <name type="scientific">Aphanomyces astaci</name>
    <name type="common">Crayfish plague agent</name>
    <dbReference type="NCBI Taxonomy" id="112090"/>
    <lineage>
        <taxon>Eukaryota</taxon>
        <taxon>Sar</taxon>
        <taxon>Stramenopiles</taxon>
        <taxon>Oomycota</taxon>
        <taxon>Saprolegniomycetes</taxon>
        <taxon>Saprolegniales</taxon>
        <taxon>Verrucalvaceae</taxon>
        <taxon>Aphanomyces</taxon>
    </lineage>
</organism>
<keyword evidence="1" id="KW-1133">Transmembrane helix</keyword>
<protein>
    <submittedName>
        <fullName evidence="2">Uncharacterized protein</fullName>
    </submittedName>
</protein>
<feature type="transmembrane region" description="Helical" evidence="1">
    <location>
        <begin position="402"/>
        <end position="421"/>
    </location>
</feature>
<keyword evidence="1" id="KW-0812">Transmembrane</keyword>
<proteinExistence type="predicted"/>
<keyword evidence="1" id="KW-0472">Membrane</keyword>
<evidence type="ECO:0000256" key="1">
    <source>
        <dbReference type="SAM" id="Phobius"/>
    </source>
</evidence>
<dbReference type="Proteomes" id="UP000265427">
    <property type="component" value="Unassembled WGS sequence"/>
</dbReference>
<gene>
    <name evidence="2" type="ORF">DYB36_004677</name>
</gene>
<feature type="transmembrane region" description="Helical" evidence="1">
    <location>
        <begin position="31"/>
        <end position="51"/>
    </location>
</feature>
<sequence length="663" mass="73959">MKTHNEKPISMAPAQLTKKPSKLHVTATRTLRFLVLVVSISCSLLVLVDIVGNNWELNDFTGNAKHFLTPLLTTFSIDELVQTYAFPTDSSPWSASNGGRFMINSALNQVHDLGGDYYHLTLGSHTIDTPENNICGQLVDAYPLVNTSKSVVRLGSVQDQVTYIRGTTLTHVFGDSLGTELGHFGDNASKLESLGYVAGRVGLDMRLTTAIPVSTQGKTVTLNVTMYRFFSKSFCSGCAPNTELGMDTCTIVYSTDESTNVLHVHSSGAIYGESHVLGIILLRRWGPVLSLWVRGLCILAVLGAFAASQKTVQWTDTMTFTSSWVKRMVHKFSPPQYRHVNNAFHLLYFCFNSDFTVLMLSVSVMFDEDIAMVYGRVLSRWSKPASFQLWTQLRLYALDFRWMWFNLAILKLLKLACNLVNTARFNGHNVVMGWLNFRSITWVYLTVFVLFERIDYTEYGNSIRVDVTPLEDDLDAIFVEFEHSWYIRGLPSLAMLMLANLLLVLCVDHVVNRHWWVLVAKTSLGRQHMYNSSSIITDSGLHVSGVGGGVAATITIKARTMSTMRWYFTSHLLCFGLAEEPTALRKTSTTNGAKTPISIHVASEAKLDKVTPSSATTFDAMGDVHFLVQDQEGHVHLIDADKREVQALGVEVKILRDSQFTLG</sequence>
<feature type="transmembrane region" description="Helical" evidence="1">
    <location>
        <begin position="433"/>
        <end position="451"/>
    </location>
</feature>
<accession>A0A397B9P0</accession>
<dbReference type="EMBL" id="QUSZ01004411">
    <property type="protein sequence ID" value="RHY14421.1"/>
    <property type="molecule type" value="Genomic_DNA"/>
</dbReference>
<feature type="transmembrane region" description="Helical" evidence="1">
    <location>
        <begin position="346"/>
        <end position="366"/>
    </location>
</feature>
<reference evidence="2 3" key="1">
    <citation type="submission" date="2018-08" db="EMBL/GenBank/DDBJ databases">
        <title>Aphanomyces genome sequencing and annotation.</title>
        <authorList>
            <person name="Minardi D."/>
            <person name="Oidtmann B."/>
            <person name="Van Der Giezen M."/>
            <person name="Studholme D.J."/>
        </authorList>
    </citation>
    <scope>NUCLEOTIDE SEQUENCE [LARGE SCALE GENOMIC DNA]</scope>
    <source>
        <strain evidence="2 3">Kv</strain>
    </source>
</reference>
<name>A0A397B9P0_APHAT</name>
<evidence type="ECO:0000313" key="3">
    <source>
        <dbReference type="Proteomes" id="UP000265427"/>
    </source>
</evidence>
<feature type="transmembrane region" description="Helical" evidence="1">
    <location>
        <begin position="485"/>
        <end position="507"/>
    </location>
</feature>
<dbReference type="AlphaFoldDB" id="A0A397B9P0"/>
<feature type="transmembrane region" description="Helical" evidence="1">
    <location>
        <begin position="289"/>
        <end position="308"/>
    </location>
</feature>
<dbReference type="VEuPathDB" id="FungiDB:H257_09512"/>
<comment type="caution">
    <text evidence="2">The sequence shown here is derived from an EMBL/GenBank/DDBJ whole genome shotgun (WGS) entry which is preliminary data.</text>
</comment>
<evidence type="ECO:0000313" key="2">
    <source>
        <dbReference type="EMBL" id="RHY14421.1"/>
    </source>
</evidence>